<keyword evidence="4" id="KW-1185">Reference proteome</keyword>
<evidence type="ECO:0000259" key="2">
    <source>
        <dbReference type="Pfam" id="PF05618"/>
    </source>
</evidence>
<evidence type="ECO:0000313" key="3">
    <source>
        <dbReference type="EMBL" id="TWT59451.1"/>
    </source>
</evidence>
<gene>
    <name evidence="3" type="ORF">Pan54_01570</name>
</gene>
<dbReference type="RefSeq" id="WP_146501591.1">
    <property type="nucleotide sequence ID" value="NZ_SJPG01000001.1"/>
</dbReference>
<evidence type="ECO:0000256" key="1">
    <source>
        <dbReference type="SAM" id="MobiDB-lite"/>
    </source>
</evidence>
<dbReference type="InterPro" id="IPR021109">
    <property type="entry name" value="Peptidase_aspartic_dom_sf"/>
</dbReference>
<sequence length="168" mass="19340">MNERLTIGWRERIDLPDWGVQGIEAKSDTGARSSAVDVKNLKIEEDDYVSFDVALSRTDRSLSKPVRMKIKRHTQVKSSNGHITERVVVETTLRIGPVEKNVDVTLVCRKRMQCRMLIGRTALGNDFVVSSNDVYLLTEKFEPKKKLRKKSSRKKVTIKKRRHSSEEE</sequence>
<dbReference type="Proteomes" id="UP000316095">
    <property type="component" value="Unassembled WGS sequence"/>
</dbReference>
<dbReference type="Pfam" id="PF05618">
    <property type="entry name" value="Zn_protease"/>
    <property type="match status" value="1"/>
</dbReference>
<dbReference type="EMBL" id="SJPG01000001">
    <property type="protein sequence ID" value="TWT59451.1"/>
    <property type="molecule type" value="Genomic_DNA"/>
</dbReference>
<protein>
    <recommendedName>
        <fullName evidence="2">Retropepsin-like aspartic endopeptidase domain-containing protein</fullName>
    </recommendedName>
</protein>
<dbReference type="OrthoDB" id="9782977at2"/>
<organism evidence="3 4">
    <name type="scientific">Rubinisphaera italica</name>
    <dbReference type="NCBI Taxonomy" id="2527969"/>
    <lineage>
        <taxon>Bacteria</taxon>
        <taxon>Pseudomonadati</taxon>
        <taxon>Planctomycetota</taxon>
        <taxon>Planctomycetia</taxon>
        <taxon>Planctomycetales</taxon>
        <taxon>Planctomycetaceae</taxon>
        <taxon>Rubinisphaera</taxon>
    </lineage>
</organism>
<dbReference type="PANTHER" id="PTHR38037:SF2">
    <property type="entry name" value="ATP-DEPENDENT ZINC PROTEASE DOMAIN-CONTAINING PROTEIN-RELATED"/>
    <property type="match status" value="1"/>
</dbReference>
<reference evidence="3 4" key="1">
    <citation type="submission" date="2019-02" db="EMBL/GenBank/DDBJ databases">
        <title>Deep-cultivation of Planctomycetes and their phenomic and genomic characterization uncovers novel biology.</title>
        <authorList>
            <person name="Wiegand S."/>
            <person name="Jogler M."/>
            <person name="Boedeker C."/>
            <person name="Pinto D."/>
            <person name="Vollmers J."/>
            <person name="Rivas-Marin E."/>
            <person name="Kohn T."/>
            <person name="Peeters S.H."/>
            <person name="Heuer A."/>
            <person name="Rast P."/>
            <person name="Oberbeckmann S."/>
            <person name="Bunk B."/>
            <person name="Jeske O."/>
            <person name="Meyerdierks A."/>
            <person name="Storesund J.E."/>
            <person name="Kallscheuer N."/>
            <person name="Luecker S."/>
            <person name="Lage O.M."/>
            <person name="Pohl T."/>
            <person name="Merkel B.J."/>
            <person name="Hornburger P."/>
            <person name="Mueller R.-W."/>
            <person name="Bruemmer F."/>
            <person name="Labrenz M."/>
            <person name="Spormann A.M."/>
            <person name="Op Den Camp H."/>
            <person name="Overmann J."/>
            <person name="Amann R."/>
            <person name="Jetten M.S.M."/>
            <person name="Mascher T."/>
            <person name="Medema M.H."/>
            <person name="Devos D.P."/>
            <person name="Kaster A.-K."/>
            <person name="Ovreas L."/>
            <person name="Rohde M."/>
            <person name="Galperin M.Y."/>
            <person name="Jogler C."/>
        </authorList>
    </citation>
    <scope>NUCLEOTIDE SEQUENCE [LARGE SCALE GENOMIC DNA]</scope>
    <source>
        <strain evidence="3 4">Pan54</strain>
    </source>
</reference>
<dbReference type="Gene3D" id="2.40.70.10">
    <property type="entry name" value="Acid Proteases"/>
    <property type="match status" value="1"/>
</dbReference>
<dbReference type="SUPFAM" id="SSF50630">
    <property type="entry name" value="Acid proteases"/>
    <property type="match status" value="1"/>
</dbReference>
<evidence type="ECO:0000313" key="4">
    <source>
        <dbReference type="Proteomes" id="UP000316095"/>
    </source>
</evidence>
<dbReference type="InterPro" id="IPR008503">
    <property type="entry name" value="Asp_endopeptidase"/>
</dbReference>
<accession>A0A5C5XAM7</accession>
<feature type="domain" description="Retropepsin-like aspartic endopeptidase" evidence="2">
    <location>
        <begin position="7"/>
        <end position="131"/>
    </location>
</feature>
<comment type="caution">
    <text evidence="3">The sequence shown here is derived from an EMBL/GenBank/DDBJ whole genome shotgun (WGS) entry which is preliminary data.</text>
</comment>
<dbReference type="PANTHER" id="PTHR38037">
    <property type="entry name" value="ZN_PROTEASE DOMAIN-CONTAINING PROTEIN"/>
    <property type="match status" value="1"/>
</dbReference>
<name>A0A5C5XAM7_9PLAN</name>
<feature type="region of interest" description="Disordered" evidence="1">
    <location>
        <begin position="146"/>
        <end position="168"/>
    </location>
</feature>
<proteinExistence type="predicted"/>
<dbReference type="AlphaFoldDB" id="A0A5C5XAM7"/>